<feature type="region of interest" description="Disordered" evidence="1">
    <location>
        <begin position="84"/>
        <end position="117"/>
    </location>
</feature>
<sequence>MLMWFITKRAHKPPAPLLQRHRGRHSSAAPDSHYVEQQEGFLSESLNSGRRPKERRPAVRKNGSALAGDISDYLIAAAGARRDWPAGRRRESRPESDETLQRSLHKRCSDRSTSAQAKPRPLINTYFALSSRRPRNANTDVHRAPCYKISRGVSLGFARRIKQILLLRDDCKSKLTALIWRAAAALSSRREICPPGRGRG</sequence>
<dbReference type="Proteomes" id="UP000299102">
    <property type="component" value="Unassembled WGS sequence"/>
</dbReference>
<reference evidence="2 3" key="1">
    <citation type="journal article" date="2019" name="Commun. Biol.">
        <title>The bagworm genome reveals a unique fibroin gene that provides high tensile strength.</title>
        <authorList>
            <person name="Kono N."/>
            <person name="Nakamura H."/>
            <person name="Ohtoshi R."/>
            <person name="Tomita M."/>
            <person name="Numata K."/>
            <person name="Arakawa K."/>
        </authorList>
    </citation>
    <scope>NUCLEOTIDE SEQUENCE [LARGE SCALE GENOMIC DNA]</scope>
</reference>
<evidence type="ECO:0000313" key="2">
    <source>
        <dbReference type="EMBL" id="GBP92311.1"/>
    </source>
</evidence>
<accession>A0A4C1ZTT4</accession>
<proteinExistence type="predicted"/>
<evidence type="ECO:0000256" key="1">
    <source>
        <dbReference type="SAM" id="MobiDB-lite"/>
    </source>
</evidence>
<feature type="compositionally biased region" description="Basic and acidic residues" evidence="1">
    <location>
        <begin position="84"/>
        <end position="100"/>
    </location>
</feature>
<evidence type="ECO:0000313" key="3">
    <source>
        <dbReference type="Proteomes" id="UP000299102"/>
    </source>
</evidence>
<name>A0A4C1ZTT4_EUMVA</name>
<comment type="caution">
    <text evidence="2">The sequence shown here is derived from an EMBL/GenBank/DDBJ whole genome shotgun (WGS) entry which is preliminary data.</text>
</comment>
<keyword evidence="3" id="KW-1185">Reference proteome</keyword>
<dbReference type="EMBL" id="BGZK01002261">
    <property type="protein sequence ID" value="GBP92311.1"/>
    <property type="molecule type" value="Genomic_DNA"/>
</dbReference>
<protein>
    <submittedName>
        <fullName evidence="2">Uncharacterized protein</fullName>
    </submittedName>
</protein>
<gene>
    <name evidence="2" type="ORF">EVAR_66727_1</name>
</gene>
<organism evidence="2 3">
    <name type="scientific">Eumeta variegata</name>
    <name type="common">Bagworm moth</name>
    <name type="synonym">Eumeta japonica</name>
    <dbReference type="NCBI Taxonomy" id="151549"/>
    <lineage>
        <taxon>Eukaryota</taxon>
        <taxon>Metazoa</taxon>
        <taxon>Ecdysozoa</taxon>
        <taxon>Arthropoda</taxon>
        <taxon>Hexapoda</taxon>
        <taxon>Insecta</taxon>
        <taxon>Pterygota</taxon>
        <taxon>Neoptera</taxon>
        <taxon>Endopterygota</taxon>
        <taxon>Lepidoptera</taxon>
        <taxon>Glossata</taxon>
        <taxon>Ditrysia</taxon>
        <taxon>Tineoidea</taxon>
        <taxon>Psychidae</taxon>
        <taxon>Oiketicinae</taxon>
        <taxon>Eumeta</taxon>
    </lineage>
</organism>
<dbReference type="AlphaFoldDB" id="A0A4C1ZTT4"/>
<feature type="region of interest" description="Disordered" evidence="1">
    <location>
        <begin position="15"/>
        <end position="63"/>
    </location>
</feature>